<dbReference type="EMBL" id="JAAQPH010000031">
    <property type="protein sequence ID" value="NIA72049.1"/>
    <property type="molecule type" value="Genomic_DNA"/>
</dbReference>
<dbReference type="GO" id="GO:0006352">
    <property type="term" value="P:DNA-templated transcription initiation"/>
    <property type="evidence" value="ECO:0007669"/>
    <property type="project" value="InterPro"/>
</dbReference>
<organism evidence="1 2">
    <name type="scientific">Pelagibius litoralis</name>
    <dbReference type="NCBI Taxonomy" id="374515"/>
    <lineage>
        <taxon>Bacteria</taxon>
        <taxon>Pseudomonadati</taxon>
        <taxon>Pseudomonadota</taxon>
        <taxon>Alphaproteobacteria</taxon>
        <taxon>Rhodospirillales</taxon>
        <taxon>Rhodovibrionaceae</taxon>
        <taxon>Pelagibius</taxon>
    </lineage>
</organism>
<dbReference type="RefSeq" id="WP_167230693.1">
    <property type="nucleotide sequence ID" value="NZ_JAAQPH010000031.1"/>
</dbReference>
<sequence>MDLKERLDTVHQRMCAGSRTASRDLFLAALDPLEGFLARKFPSLSPEDRHDLATDAILIYSAEPAKCDTDKSSLWSYLCRIVNADAIDLLRTRTNRGALLAKNVRTDVEFWASRSKDVFRGEDAIDARHIMKLYGNKLATNDIEVRVLSLILNDEKKTSAFAKALGLDPDAPDIEKIVKQTKDRILLRMRRLRDEL</sequence>
<protein>
    <submittedName>
        <fullName evidence="1">Uncharacterized protein</fullName>
    </submittedName>
</protein>
<gene>
    <name evidence="1" type="ORF">HBA54_25950</name>
</gene>
<dbReference type="Proteomes" id="UP000761264">
    <property type="component" value="Unassembled WGS sequence"/>
</dbReference>
<evidence type="ECO:0000313" key="2">
    <source>
        <dbReference type="Proteomes" id="UP000761264"/>
    </source>
</evidence>
<evidence type="ECO:0000313" key="1">
    <source>
        <dbReference type="EMBL" id="NIA72049.1"/>
    </source>
</evidence>
<comment type="caution">
    <text evidence="1">The sequence shown here is derived from an EMBL/GenBank/DDBJ whole genome shotgun (WGS) entry which is preliminary data.</text>
</comment>
<dbReference type="SUPFAM" id="SSF88946">
    <property type="entry name" value="Sigma2 domain of RNA polymerase sigma factors"/>
    <property type="match status" value="1"/>
</dbReference>
<name>A0A967F2Z1_9PROT</name>
<keyword evidence="2" id="KW-1185">Reference proteome</keyword>
<dbReference type="AlphaFoldDB" id="A0A967F2Z1"/>
<dbReference type="Gene3D" id="1.10.1740.10">
    <property type="match status" value="1"/>
</dbReference>
<reference evidence="1" key="1">
    <citation type="submission" date="2020-03" db="EMBL/GenBank/DDBJ databases">
        <title>Genome of Pelagibius litoralis DSM 21314T.</title>
        <authorList>
            <person name="Wang G."/>
        </authorList>
    </citation>
    <scope>NUCLEOTIDE SEQUENCE</scope>
    <source>
        <strain evidence="1">DSM 21314</strain>
    </source>
</reference>
<proteinExistence type="predicted"/>
<dbReference type="GO" id="GO:0003700">
    <property type="term" value="F:DNA-binding transcription factor activity"/>
    <property type="evidence" value="ECO:0007669"/>
    <property type="project" value="InterPro"/>
</dbReference>
<dbReference type="InterPro" id="IPR013325">
    <property type="entry name" value="RNA_pol_sigma_r2"/>
</dbReference>
<accession>A0A967F2Z1</accession>